<dbReference type="RefSeq" id="WP_254182320.1">
    <property type="nucleotide sequence ID" value="NZ_JANARS010000006.1"/>
</dbReference>
<name>A0ABT1KZC1_9ACTN</name>
<proteinExistence type="predicted"/>
<comment type="caution">
    <text evidence="1">The sequence shown here is derived from an EMBL/GenBank/DDBJ whole genome shotgun (WGS) entry which is preliminary data.</text>
</comment>
<gene>
    <name evidence="1" type="ORF">NCI01_15080</name>
</gene>
<reference evidence="1 2" key="1">
    <citation type="submission" date="2022-06" db="EMBL/GenBank/DDBJ databases">
        <authorList>
            <person name="So Y."/>
        </authorList>
    </citation>
    <scope>NUCLEOTIDE SEQUENCE [LARGE SCALE GENOMIC DNA]</scope>
    <source>
        <strain evidence="1 2">STR3</strain>
    </source>
</reference>
<protein>
    <recommendedName>
        <fullName evidence="3">STAS domain-containing protein</fullName>
    </recommendedName>
</protein>
<evidence type="ECO:0008006" key="3">
    <source>
        <dbReference type="Google" id="ProtNLM"/>
    </source>
</evidence>
<evidence type="ECO:0000313" key="1">
    <source>
        <dbReference type="EMBL" id="MCP3423125.1"/>
    </source>
</evidence>
<dbReference type="Proteomes" id="UP001204524">
    <property type="component" value="Unassembled WGS sequence"/>
</dbReference>
<evidence type="ECO:0000313" key="2">
    <source>
        <dbReference type="Proteomes" id="UP001204524"/>
    </source>
</evidence>
<sequence>MTARTTRTFRILSATETDVVSLGQSRDDVRGTLGDFRTFRRTPDSEEADQFVDSGAMATYDADGLLVLLELADSAEVEIEGVRLVGESVESLVEALGAKGIEAVPDEMGALVPSLSVGLYAPGGTVEGVGLGSD</sequence>
<dbReference type="EMBL" id="JANARS010000006">
    <property type="protein sequence ID" value="MCP3423125.1"/>
    <property type="molecule type" value="Genomic_DNA"/>
</dbReference>
<accession>A0ABT1KZC1</accession>
<keyword evidence="2" id="KW-1185">Reference proteome</keyword>
<organism evidence="1 2">
    <name type="scientific">Nocardioides pinisoli</name>
    <dbReference type="NCBI Taxonomy" id="2950279"/>
    <lineage>
        <taxon>Bacteria</taxon>
        <taxon>Bacillati</taxon>
        <taxon>Actinomycetota</taxon>
        <taxon>Actinomycetes</taxon>
        <taxon>Propionibacteriales</taxon>
        <taxon>Nocardioidaceae</taxon>
        <taxon>Nocardioides</taxon>
    </lineage>
</organism>